<evidence type="ECO:0000313" key="2">
    <source>
        <dbReference type="EMBL" id="CAG2241501.1"/>
    </source>
</evidence>
<organism evidence="2 3">
    <name type="scientific">Mytilus edulis</name>
    <name type="common">Blue mussel</name>
    <dbReference type="NCBI Taxonomy" id="6550"/>
    <lineage>
        <taxon>Eukaryota</taxon>
        <taxon>Metazoa</taxon>
        <taxon>Spiralia</taxon>
        <taxon>Lophotrochozoa</taxon>
        <taxon>Mollusca</taxon>
        <taxon>Bivalvia</taxon>
        <taxon>Autobranchia</taxon>
        <taxon>Pteriomorphia</taxon>
        <taxon>Mytilida</taxon>
        <taxon>Mytiloidea</taxon>
        <taxon>Mytilidae</taxon>
        <taxon>Mytilinae</taxon>
        <taxon>Mytilus</taxon>
    </lineage>
</organism>
<comment type="caution">
    <text evidence="2">The sequence shown here is derived from an EMBL/GenBank/DDBJ whole genome shotgun (WGS) entry which is preliminary data.</text>
</comment>
<keyword evidence="3" id="KW-1185">Reference proteome</keyword>
<name>A0A8S3U6P4_MYTED</name>
<dbReference type="PANTHER" id="PTHR46289">
    <property type="entry name" value="52 KDA REPRESSOR OF THE INHIBITOR OF THE PROTEIN KINASE-LIKE PROTEIN-RELATED"/>
    <property type="match status" value="1"/>
</dbReference>
<accession>A0A8S3U6P4</accession>
<protein>
    <recommendedName>
        <fullName evidence="1">HAT C-terminal dimerisation domain-containing protein</fullName>
    </recommendedName>
</protein>
<dbReference type="GO" id="GO:0046983">
    <property type="term" value="F:protein dimerization activity"/>
    <property type="evidence" value="ECO:0007669"/>
    <property type="project" value="InterPro"/>
</dbReference>
<dbReference type="InterPro" id="IPR012337">
    <property type="entry name" value="RNaseH-like_sf"/>
</dbReference>
<dbReference type="AlphaFoldDB" id="A0A8S3U6P4"/>
<proteinExistence type="predicted"/>
<dbReference type="InterPro" id="IPR008906">
    <property type="entry name" value="HATC_C_dom"/>
</dbReference>
<dbReference type="Pfam" id="PF05699">
    <property type="entry name" value="Dimer_Tnp_hAT"/>
    <property type="match status" value="1"/>
</dbReference>
<dbReference type="SUPFAM" id="SSF53098">
    <property type="entry name" value="Ribonuclease H-like"/>
    <property type="match status" value="1"/>
</dbReference>
<dbReference type="EMBL" id="CAJPWZ010002589">
    <property type="protein sequence ID" value="CAG2241501.1"/>
    <property type="molecule type" value="Genomic_DNA"/>
</dbReference>
<dbReference type="OrthoDB" id="6783070at2759"/>
<sequence>MQANTCKTVINEQRNDTVFESIWEKMKVLATCVNIQLEKPRTAKRMIQRSTAGDASDTVSKYIKINVFFPFIDHCVAQLEERFPEDKSAMFLASKLMPLKVHTMSQIETAKIYEWYSSDLPDRDTYYMEIQRWMAFCNQLKDPPTSLSESFILADSDYYPNINTIFHLLLTMPVGSVPCERSFSALRRLKLWNRTTMTDHRLNGLALMHIHKDKEIDRNLVLDKFDASGNRRVGAVHL</sequence>
<feature type="domain" description="HAT C-terminal dimerisation" evidence="1">
    <location>
        <begin position="154"/>
        <end position="212"/>
    </location>
</feature>
<reference evidence="2" key="1">
    <citation type="submission" date="2021-03" db="EMBL/GenBank/DDBJ databases">
        <authorList>
            <person name="Bekaert M."/>
        </authorList>
    </citation>
    <scope>NUCLEOTIDE SEQUENCE</scope>
</reference>
<evidence type="ECO:0000259" key="1">
    <source>
        <dbReference type="Pfam" id="PF05699"/>
    </source>
</evidence>
<dbReference type="PANTHER" id="PTHR46289:SF14">
    <property type="entry name" value="DUF4371 DOMAIN-CONTAINING PROTEIN"/>
    <property type="match status" value="1"/>
</dbReference>
<gene>
    <name evidence="2" type="ORF">MEDL_53674</name>
</gene>
<evidence type="ECO:0000313" key="3">
    <source>
        <dbReference type="Proteomes" id="UP000683360"/>
    </source>
</evidence>
<dbReference type="Proteomes" id="UP000683360">
    <property type="component" value="Unassembled WGS sequence"/>
</dbReference>
<dbReference type="InterPro" id="IPR052958">
    <property type="entry name" value="IFN-induced_PKR_regulator"/>
</dbReference>